<evidence type="ECO:0000313" key="9">
    <source>
        <dbReference type="Proteomes" id="UP000183253"/>
    </source>
</evidence>
<keyword evidence="9" id="KW-1185">Reference proteome</keyword>
<proteinExistence type="predicted"/>
<accession>A0A1H4AG35</accession>
<dbReference type="GO" id="GO:0051539">
    <property type="term" value="F:4 iron, 4 sulfur cluster binding"/>
    <property type="evidence" value="ECO:0007669"/>
    <property type="project" value="UniProtKB-KW"/>
</dbReference>
<evidence type="ECO:0000313" key="8">
    <source>
        <dbReference type="EMBL" id="SEA34945.1"/>
    </source>
</evidence>
<evidence type="ECO:0000259" key="7">
    <source>
        <dbReference type="PROSITE" id="PS51918"/>
    </source>
</evidence>
<dbReference type="RefSeq" id="WP_010261185.1">
    <property type="nucleotide sequence ID" value="NZ_CAEG01000010.1"/>
</dbReference>
<dbReference type="Gene3D" id="3.20.20.70">
    <property type="entry name" value="Aldolase class I"/>
    <property type="match status" value="1"/>
</dbReference>
<keyword evidence="6" id="KW-0411">Iron-sulfur</keyword>
<evidence type="ECO:0000256" key="2">
    <source>
        <dbReference type="ARBA" id="ARBA00022485"/>
    </source>
</evidence>
<dbReference type="InterPro" id="IPR058240">
    <property type="entry name" value="rSAM_sf"/>
</dbReference>
<evidence type="ECO:0000256" key="6">
    <source>
        <dbReference type="ARBA" id="ARBA00023014"/>
    </source>
</evidence>
<reference evidence="8 9" key="1">
    <citation type="submission" date="2016-10" db="EMBL/GenBank/DDBJ databases">
        <authorList>
            <person name="de Groot N.N."/>
        </authorList>
    </citation>
    <scope>NUCLEOTIDE SEQUENCE [LARGE SCALE GENOMIC DNA]</scope>
    <source>
        <strain evidence="8 9">DSM 25383</strain>
    </source>
</reference>
<dbReference type="SFLD" id="SFLDS00029">
    <property type="entry name" value="Radical_SAM"/>
    <property type="match status" value="1"/>
</dbReference>
<keyword evidence="2" id="KW-0004">4Fe-4S</keyword>
<dbReference type="AlphaFoldDB" id="A0A1H4AG35"/>
<organism evidence="8 9">
    <name type="scientific">Alistipes timonensis JC136</name>
    <dbReference type="NCBI Taxonomy" id="1033731"/>
    <lineage>
        <taxon>Bacteria</taxon>
        <taxon>Pseudomonadati</taxon>
        <taxon>Bacteroidota</taxon>
        <taxon>Bacteroidia</taxon>
        <taxon>Bacteroidales</taxon>
        <taxon>Rikenellaceae</taxon>
        <taxon>Alistipes</taxon>
    </lineage>
</organism>
<evidence type="ECO:0000256" key="4">
    <source>
        <dbReference type="ARBA" id="ARBA00022723"/>
    </source>
</evidence>
<dbReference type="GO" id="GO:0046872">
    <property type="term" value="F:metal ion binding"/>
    <property type="evidence" value="ECO:0007669"/>
    <property type="project" value="UniProtKB-KW"/>
</dbReference>
<dbReference type="InterPro" id="IPR013785">
    <property type="entry name" value="Aldolase_TIM"/>
</dbReference>
<sequence>MTSLFHDIIFGPVHSRRLGLSLGVNLLPTASKLCSFDCIYCECGWNAEHPGARRFNAREEVRTQLEATLRQMVADGTPPDVITFAGNGEPTMHPEFEAVIGDTLALRDALCPAAKVSVLSNATQIHRDSVRRALLRVDNNILKLDSAFDETVRRMNNPQNPAYTVRGIVEEMKRFEGKMILQTMFLRGMCDGKPIDNTTEEEVAAWLKLVGEIRPRQVMVYSLDRDTPCQTLEKVSKEDLQAIAARVDALGIPCTAA</sequence>
<dbReference type="STRING" id="1033731.SAMN05444145_1034"/>
<name>A0A1H4AG35_9BACT</name>
<dbReference type="PANTHER" id="PTHR43787">
    <property type="entry name" value="FEMO COFACTOR BIOSYNTHESIS PROTEIN NIFB-RELATED"/>
    <property type="match status" value="1"/>
</dbReference>
<evidence type="ECO:0000256" key="3">
    <source>
        <dbReference type="ARBA" id="ARBA00022691"/>
    </source>
</evidence>
<dbReference type="EMBL" id="FNRI01000003">
    <property type="protein sequence ID" value="SEA34945.1"/>
    <property type="molecule type" value="Genomic_DNA"/>
</dbReference>
<dbReference type="SUPFAM" id="SSF102114">
    <property type="entry name" value="Radical SAM enzymes"/>
    <property type="match status" value="1"/>
</dbReference>
<dbReference type="InterPro" id="IPR007197">
    <property type="entry name" value="rSAM"/>
</dbReference>
<keyword evidence="4" id="KW-0479">Metal-binding</keyword>
<gene>
    <name evidence="8" type="ORF">SAMN05444145_1034</name>
</gene>
<evidence type="ECO:0000256" key="1">
    <source>
        <dbReference type="ARBA" id="ARBA00001966"/>
    </source>
</evidence>
<dbReference type="PROSITE" id="PS51918">
    <property type="entry name" value="RADICAL_SAM"/>
    <property type="match status" value="1"/>
</dbReference>
<dbReference type="SFLD" id="SFLDG01083">
    <property type="entry name" value="Uncharacterised_Radical_SAM_Su"/>
    <property type="match status" value="1"/>
</dbReference>
<protein>
    <submittedName>
        <fullName evidence="8">Radical SAM superfamily protein</fullName>
    </submittedName>
</protein>
<comment type="cofactor">
    <cofactor evidence="1">
        <name>[4Fe-4S] cluster</name>
        <dbReference type="ChEBI" id="CHEBI:49883"/>
    </cofactor>
</comment>
<dbReference type="PANTHER" id="PTHR43787:SF11">
    <property type="entry name" value="UPF0026 PROTEIN SLR1464"/>
    <property type="match status" value="1"/>
</dbReference>
<keyword evidence="5" id="KW-0408">Iron</keyword>
<keyword evidence="3" id="KW-0949">S-adenosyl-L-methionine</keyword>
<dbReference type="CDD" id="cd01335">
    <property type="entry name" value="Radical_SAM"/>
    <property type="match status" value="1"/>
</dbReference>
<dbReference type="Proteomes" id="UP000183253">
    <property type="component" value="Unassembled WGS sequence"/>
</dbReference>
<evidence type="ECO:0000256" key="5">
    <source>
        <dbReference type="ARBA" id="ARBA00023004"/>
    </source>
</evidence>
<feature type="domain" description="Radical SAM core" evidence="7">
    <location>
        <begin position="19"/>
        <end position="253"/>
    </location>
</feature>
<dbReference type="OrthoDB" id="9795504at2"/>
<dbReference type="GO" id="GO:0003824">
    <property type="term" value="F:catalytic activity"/>
    <property type="evidence" value="ECO:0007669"/>
    <property type="project" value="InterPro"/>
</dbReference>
<dbReference type="InterPro" id="IPR040084">
    <property type="entry name" value="GTPase_Obg"/>
</dbReference>